<evidence type="ECO:0000313" key="2">
    <source>
        <dbReference type="EMBL" id="MFC0222494.1"/>
    </source>
</evidence>
<gene>
    <name evidence="2" type="ORF">ACFFJG_08375</name>
</gene>
<dbReference type="InterPro" id="IPR024079">
    <property type="entry name" value="MetalloPept_cat_dom_sf"/>
</dbReference>
<accession>A0ABV6E0X3</accession>
<evidence type="ECO:0000256" key="1">
    <source>
        <dbReference type="SAM" id="SignalP"/>
    </source>
</evidence>
<reference evidence="2 3" key="1">
    <citation type="submission" date="2024-09" db="EMBL/GenBank/DDBJ databases">
        <authorList>
            <person name="Sun Q."/>
            <person name="Mori K."/>
        </authorList>
    </citation>
    <scope>NUCLEOTIDE SEQUENCE [LARGE SCALE GENOMIC DNA]</scope>
    <source>
        <strain evidence="2 3">CCM 8654</strain>
    </source>
</reference>
<evidence type="ECO:0008006" key="4">
    <source>
        <dbReference type="Google" id="ProtNLM"/>
    </source>
</evidence>
<keyword evidence="1" id="KW-0732">Signal</keyword>
<feature type="chain" id="PRO_5046162277" description="Matrixin family metalloprotease" evidence="1">
    <location>
        <begin position="30"/>
        <end position="356"/>
    </location>
</feature>
<dbReference type="SUPFAM" id="SSF55486">
    <property type="entry name" value="Metalloproteases ('zincins'), catalytic domain"/>
    <property type="match status" value="1"/>
</dbReference>
<dbReference type="Proteomes" id="UP001589698">
    <property type="component" value="Unassembled WGS sequence"/>
</dbReference>
<feature type="signal peptide" evidence="1">
    <location>
        <begin position="1"/>
        <end position="29"/>
    </location>
</feature>
<dbReference type="EMBL" id="JBHLXH010000001">
    <property type="protein sequence ID" value="MFC0222494.1"/>
    <property type="molecule type" value="Genomic_DNA"/>
</dbReference>
<dbReference type="Gene3D" id="3.40.390.10">
    <property type="entry name" value="Collagenase (Catalytic Domain)"/>
    <property type="match status" value="1"/>
</dbReference>
<dbReference type="RefSeq" id="WP_378518145.1">
    <property type="nucleotide sequence ID" value="NZ_CBCSDI010000002.1"/>
</dbReference>
<evidence type="ECO:0000313" key="3">
    <source>
        <dbReference type="Proteomes" id="UP001589698"/>
    </source>
</evidence>
<proteinExistence type="predicted"/>
<comment type="caution">
    <text evidence="2">The sequence shown here is derived from an EMBL/GenBank/DDBJ whole genome shotgun (WGS) entry which is preliminary data.</text>
</comment>
<organism evidence="2 3">
    <name type="scientific">Nocardioides zeicaulis</name>
    <dbReference type="NCBI Taxonomy" id="1776857"/>
    <lineage>
        <taxon>Bacteria</taxon>
        <taxon>Bacillati</taxon>
        <taxon>Actinomycetota</taxon>
        <taxon>Actinomycetes</taxon>
        <taxon>Propionibacteriales</taxon>
        <taxon>Nocardioidaceae</taxon>
        <taxon>Nocardioides</taxon>
    </lineage>
</organism>
<protein>
    <recommendedName>
        <fullName evidence="4">Matrixin family metalloprotease</fullName>
    </recommendedName>
</protein>
<keyword evidence="3" id="KW-1185">Reference proteome</keyword>
<name>A0ABV6E0X3_9ACTN</name>
<sequence>MRTRRIHASLLATVLAASVLTVATAPADAAGKHKPKARWDVTQYVSGTDRLEVHGRAPGKRRTIQVQVKAKNRWVTIGHKRSQRNGTFRVTAGLDWYGSHKVRVRAAGRGPRFVKGTTAVISPAYAPVGKPADYDLLGTSKSSSWRFNPCQTVRYKVNADDTGQAGLDAARAAMAQLSAASGIEVKYTGATHMIPAANDKKRLPKRTQLVIAWGTHAEVPAFAARGADGLGGPRRGFYARSGRGPVVNMTTEAGVTLLTESYGTSYTPGFESTGVPGIGHLLLHEIGHAFGLDHSAGTDEMMFGGAWTPEADGVFRSRLAAGDLTGLTKVGLGQGCLRKVRGSFRTTQPQAPAPLG</sequence>